<dbReference type="Gene3D" id="2.60.120.620">
    <property type="entry name" value="q2cbj1_9rhob like domain"/>
    <property type="match status" value="1"/>
</dbReference>
<dbReference type="STRING" id="1352936.M878_25940"/>
<dbReference type="PATRIC" id="fig|1352936.5.peg.5411"/>
<evidence type="ECO:0000313" key="2">
    <source>
        <dbReference type="Proteomes" id="UP000017984"/>
    </source>
</evidence>
<dbReference type="PANTHER" id="PTHR20883:SF48">
    <property type="entry name" value="ECTOINE DIOXYGENASE"/>
    <property type="match status" value="1"/>
</dbReference>
<name>V6K530_STRRC</name>
<reference evidence="1 2" key="1">
    <citation type="journal article" date="2014" name="Genome Announc.">
        <title>Draft Genome Sequence of Streptomyces roseochromogenes subsp. oscitans DS 12.976, Producer of the Aminocoumarin Antibiotic Clorobiocin.</title>
        <authorList>
            <person name="Ruckert C."/>
            <person name="Kalinowski J."/>
            <person name="Heide L."/>
            <person name="Apel A.K."/>
        </authorList>
    </citation>
    <scope>NUCLEOTIDE SEQUENCE [LARGE SCALE GENOMIC DNA]</scope>
    <source>
        <strain evidence="1 2">DS 12.976</strain>
    </source>
</reference>
<dbReference type="EMBL" id="AWQX01000216">
    <property type="protein sequence ID" value="EST27153.1"/>
    <property type="molecule type" value="Genomic_DNA"/>
</dbReference>
<sequence>MSFADLERTTAMDMSQAMEDLGVTEDLLGSELIRQLDVRGFVILEGFLTLCEVQALRDRLAELLVMEGEKAGTEVNKEPGTDRVSDLVNKGHVFEKCFTHPVLLAGVQRVLGEFKLSSLSSRQPLPHEGQQPLHADWRGPAPQAGDFQVFNSIWLLDDFTCENGATRVVPGSHLWRKAPSAVMADPVDTHPAETLIVAPAGSLIMFNGHLWHGGTTNKSGEPRQALHAYFTRRSNPQQLDQATFIRNDTLARLSVAARFLLDV</sequence>
<proteinExistence type="predicted"/>
<protein>
    <recommendedName>
        <fullName evidence="3">Phytanoyl-CoA dioxygenase</fullName>
    </recommendedName>
</protein>
<dbReference type="PANTHER" id="PTHR20883">
    <property type="entry name" value="PHYTANOYL-COA DIOXYGENASE DOMAIN CONTAINING 1"/>
    <property type="match status" value="1"/>
</dbReference>
<accession>V6K530</accession>
<dbReference type="RefSeq" id="WP_023549747.1">
    <property type="nucleotide sequence ID" value="NZ_CM002285.1"/>
</dbReference>
<evidence type="ECO:0000313" key="1">
    <source>
        <dbReference type="EMBL" id="EST27153.1"/>
    </source>
</evidence>
<gene>
    <name evidence="1" type="ORF">M878_25940</name>
</gene>
<dbReference type="Pfam" id="PF05721">
    <property type="entry name" value="PhyH"/>
    <property type="match status" value="1"/>
</dbReference>
<dbReference type="AlphaFoldDB" id="V6K530"/>
<evidence type="ECO:0008006" key="3">
    <source>
        <dbReference type="Google" id="ProtNLM"/>
    </source>
</evidence>
<organism evidence="1 2">
    <name type="scientific">Streptomyces roseochromogenus subsp. oscitans DS 12.976</name>
    <dbReference type="NCBI Taxonomy" id="1352936"/>
    <lineage>
        <taxon>Bacteria</taxon>
        <taxon>Bacillati</taxon>
        <taxon>Actinomycetota</taxon>
        <taxon>Actinomycetes</taxon>
        <taxon>Kitasatosporales</taxon>
        <taxon>Streptomycetaceae</taxon>
        <taxon>Streptomyces</taxon>
    </lineage>
</organism>
<dbReference type="SUPFAM" id="SSF51197">
    <property type="entry name" value="Clavaminate synthase-like"/>
    <property type="match status" value="1"/>
</dbReference>
<dbReference type="InterPro" id="IPR008775">
    <property type="entry name" value="Phytyl_CoA_dOase-like"/>
</dbReference>
<comment type="caution">
    <text evidence="1">The sequence shown here is derived from an EMBL/GenBank/DDBJ whole genome shotgun (WGS) entry which is preliminary data.</text>
</comment>
<dbReference type="Proteomes" id="UP000017984">
    <property type="component" value="Chromosome"/>
</dbReference>
<dbReference type="GO" id="GO:0016706">
    <property type="term" value="F:2-oxoglutarate-dependent dioxygenase activity"/>
    <property type="evidence" value="ECO:0007669"/>
    <property type="project" value="UniProtKB-ARBA"/>
</dbReference>
<keyword evidence="2" id="KW-1185">Reference proteome</keyword>
<dbReference type="HOGENOM" id="CLU_047725_3_2_11"/>
<dbReference type="GO" id="GO:0005506">
    <property type="term" value="F:iron ion binding"/>
    <property type="evidence" value="ECO:0007669"/>
    <property type="project" value="UniProtKB-ARBA"/>
</dbReference>